<evidence type="ECO:0000256" key="6">
    <source>
        <dbReference type="HAMAP-Rule" id="MF_00564"/>
    </source>
</evidence>
<dbReference type="GO" id="GO:0000175">
    <property type="term" value="F:3'-5'-RNA exonuclease activity"/>
    <property type="evidence" value="ECO:0007669"/>
    <property type="project" value="UniProtKB-UniRule"/>
</dbReference>
<keyword evidence="4 6" id="KW-0819">tRNA processing</keyword>
<dbReference type="NCBIfam" id="TIGR01966">
    <property type="entry name" value="RNasePH"/>
    <property type="match status" value="1"/>
</dbReference>
<dbReference type="GO" id="GO:0009022">
    <property type="term" value="F:tRNA nucleotidyltransferase activity"/>
    <property type="evidence" value="ECO:0007669"/>
    <property type="project" value="UniProtKB-UniRule"/>
</dbReference>
<evidence type="ECO:0000256" key="7">
    <source>
        <dbReference type="SAM" id="MobiDB-lite"/>
    </source>
</evidence>
<sequence>MNRPDGRALDVHRPVEMILGFHRNAEGSVLYRAGRTVVLCTASVEPTVPAWMIGKGAGWLTAEYQMHPRSSPTRREPRDGRGKAPSGRTQEIQRLIGRALRAAVDMKQLGEQTIAIDCDILEADGGTRTASITAGFVALALALDRMRAAGSLKGPALRDQVAAISVGHLPGGLALDLVYTEDSAARVDMNVVATAVGAIVEVQATAEDEAIPRTELDRMIDLALAGVASLASAQHRALSDAGVDLAALFQTDHWRVA</sequence>
<evidence type="ECO:0000313" key="10">
    <source>
        <dbReference type="EMBL" id="KYF57629.1"/>
    </source>
</evidence>
<dbReference type="SUPFAM" id="SSF55666">
    <property type="entry name" value="Ribonuclease PH domain 2-like"/>
    <property type="match status" value="1"/>
</dbReference>
<comment type="function">
    <text evidence="6">Phosphorolytic 3'-5' exoribonuclease that plays an important role in tRNA 3'-end maturation. Removes nucleotide residues following the 3'-CCA terminus of tRNAs; can also add nucleotides to the ends of RNA molecules by using nucleoside diphosphates as substrates, but this may not be physiologically important. Probably plays a role in initiation of 16S rRNA degradation (leading to ribosome degradation) during starvation.</text>
</comment>
<protein>
    <recommendedName>
        <fullName evidence="6">Ribonuclease PH</fullName>
        <shortName evidence="6">RNase PH</shortName>
        <ecNumber evidence="6">2.7.7.56</ecNumber>
    </recommendedName>
    <alternativeName>
        <fullName evidence="6">tRNA nucleotidyltransferase</fullName>
    </alternativeName>
</protein>
<dbReference type="InterPro" id="IPR027408">
    <property type="entry name" value="PNPase/RNase_PH_dom_sf"/>
</dbReference>
<reference evidence="10 11" key="1">
    <citation type="submission" date="2014-02" db="EMBL/GenBank/DDBJ databases">
        <title>The small core and large imbalanced accessory genome model reveals a collaborative survival strategy of Sorangium cellulosum strains in nature.</title>
        <authorList>
            <person name="Han K."/>
            <person name="Peng R."/>
            <person name="Blom J."/>
            <person name="Li Y.-Z."/>
        </authorList>
    </citation>
    <scope>NUCLEOTIDE SEQUENCE [LARGE SCALE GENOMIC DNA]</scope>
    <source>
        <strain evidence="10 11">So0157-18</strain>
    </source>
</reference>
<dbReference type="PANTHER" id="PTHR11953">
    <property type="entry name" value="EXOSOME COMPLEX COMPONENT"/>
    <property type="match status" value="1"/>
</dbReference>
<dbReference type="FunFam" id="3.30.230.70:FF:000003">
    <property type="entry name" value="Ribonuclease PH"/>
    <property type="match status" value="1"/>
</dbReference>
<evidence type="ECO:0000313" key="11">
    <source>
        <dbReference type="Proteomes" id="UP000075604"/>
    </source>
</evidence>
<dbReference type="InterPro" id="IPR050080">
    <property type="entry name" value="RNase_PH"/>
</dbReference>
<dbReference type="Gene3D" id="3.30.230.70">
    <property type="entry name" value="GHMP Kinase, N-terminal domain"/>
    <property type="match status" value="1"/>
</dbReference>
<dbReference type="GO" id="GO:0000049">
    <property type="term" value="F:tRNA binding"/>
    <property type="evidence" value="ECO:0007669"/>
    <property type="project" value="UniProtKB-UniRule"/>
</dbReference>
<keyword evidence="5" id="KW-0694">RNA-binding</keyword>
<dbReference type="PANTHER" id="PTHR11953:SF0">
    <property type="entry name" value="EXOSOME COMPLEX COMPONENT RRP41"/>
    <property type="match status" value="1"/>
</dbReference>
<dbReference type="HAMAP" id="MF_00564">
    <property type="entry name" value="RNase_PH"/>
    <property type="match status" value="1"/>
</dbReference>
<evidence type="ECO:0000256" key="5">
    <source>
        <dbReference type="ARBA" id="ARBA00022884"/>
    </source>
</evidence>
<keyword evidence="2 6" id="KW-0698">rRNA processing</keyword>
<dbReference type="InterPro" id="IPR001247">
    <property type="entry name" value="ExoRNase_PH_dom1"/>
</dbReference>
<feature type="domain" description="Exoribonuclease phosphorolytic" evidence="9">
    <location>
        <begin position="159"/>
        <end position="225"/>
    </location>
</feature>
<comment type="caution">
    <text evidence="10">The sequence shown here is derived from an EMBL/GenBank/DDBJ whole genome shotgun (WGS) entry which is preliminary data.</text>
</comment>
<dbReference type="GO" id="GO:0008033">
    <property type="term" value="P:tRNA processing"/>
    <property type="evidence" value="ECO:0007669"/>
    <property type="project" value="UniProtKB-UniRule"/>
</dbReference>
<dbReference type="EC" id="2.7.7.56" evidence="6"/>
<dbReference type="InterPro" id="IPR002381">
    <property type="entry name" value="RNase_PH_bac-type"/>
</dbReference>
<name>A0A150PPK6_SORCE</name>
<feature type="compositionally biased region" description="Basic and acidic residues" evidence="7">
    <location>
        <begin position="73"/>
        <end position="82"/>
    </location>
</feature>
<keyword evidence="6" id="KW-0548">Nucleotidyltransferase</keyword>
<dbReference type="InterPro" id="IPR036345">
    <property type="entry name" value="ExoRNase_PH_dom2_sf"/>
</dbReference>
<comment type="similarity">
    <text evidence="1 6">Belongs to the RNase PH family.</text>
</comment>
<feature type="domain" description="Exoribonuclease phosphorolytic" evidence="8">
    <location>
        <begin position="13"/>
        <end position="142"/>
    </location>
</feature>
<feature type="region of interest" description="Disordered" evidence="7">
    <location>
        <begin position="67"/>
        <end position="89"/>
    </location>
</feature>
<comment type="subunit">
    <text evidence="6">Homohexameric ring arranged as a trimer of dimers.</text>
</comment>
<proteinExistence type="inferred from homology"/>
<dbReference type="AlphaFoldDB" id="A0A150PPK6"/>
<dbReference type="InterPro" id="IPR015847">
    <property type="entry name" value="ExoRNase_PH_dom2"/>
</dbReference>
<keyword evidence="3 6" id="KW-0820">tRNA-binding</keyword>
<dbReference type="GO" id="GO:0031125">
    <property type="term" value="P:rRNA 3'-end processing"/>
    <property type="evidence" value="ECO:0007669"/>
    <property type="project" value="UniProtKB-ARBA"/>
</dbReference>
<evidence type="ECO:0000256" key="3">
    <source>
        <dbReference type="ARBA" id="ARBA00022555"/>
    </source>
</evidence>
<dbReference type="SUPFAM" id="SSF54211">
    <property type="entry name" value="Ribosomal protein S5 domain 2-like"/>
    <property type="match status" value="1"/>
</dbReference>
<dbReference type="Pfam" id="PF01138">
    <property type="entry name" value="RNase_PH"/>
    <property type="match status" value="1"/>
</dbReference>
<dbReference type="GO" id="GO:0016075">
    <property type="term" value="P:rRNA catabolic process"/>
    <property type="evidence" value="ECO:0007669"/>
    <property type="project" value="UniProtKB-UniRule"/>
</dbReference>
<evidence type="ECO:0000256" key="2">
    <source>
        <dbReference type="ARBA" id="ARBA00022552"/>
    </source>
</evidence>
<evidence type="ECO:0000259" key="8">
    <source>
        <dbReference type="Pfam" id="PF01138"/>
    </source>
</evidence>
<organism evidence="10 11">
    <name type="scientific">Sorangium cellulosum</name>
    <name type="common">Polyangium cellulosum</name>
    <dbReference type="NCBI Taxonomy" id="56"/>
    <lineage>
        <taxon>Bacteria</taxon>
        <taxon>Pseudomonadati</taxon>
        <taxon>Myxococcota</taxon>
        <taxon>Polyangia</taxon>
        <taxon>Polyangiales</taxon>
        <taxon>Polyangiaceae</taxon>
        <taxon>Sorangium</taxon>
    </lineage>
</organism>
<dbReference type="Proteomes" id="UP000075604">
    <property type="component" value="Unassembled WGS sequence"/>
</dbReference>
<dbReference type="InterPro" id="IPR020568">
    <property type="entry name" value="Ribosomal_Su5_D2-typ_SF"/>
</dbReference>
<feature type="binding site" evidence="6">
    <location>
        <position position="88"/>
    </location>
    <ligand>
        <name>phosphate</name>
        <dbReference type="ChEBI" id="CHEBI:43474"/>
        <note>substrate</note>
    </ligand>
</feature>
<dbReference type="Pfam" id="PF03725">
    <property type="entry name" value="RNase_PH_C"/>
    <property type="match status" value="1"/>
</dbReference>
<comment type="catalytic activity">
    <reaction evidence="6">
        <text>tRNA(n+1) + phosphate = tRNA(n) + a ribonucleoside 5'-diphosphate</text>
        <dbReference type="Rhea" id="RHEA:10628"/>
        <dbReference type="Rhea" id="RHEA-COMP:17343"/>
        <dbReference type="Rhea" id="RHEA-COMP:17344"/>
        <dbReference type="ChEBI" id="CHEBI:43474"/>
        <dbReference type="ChEBI" id="CHEBI:57930"/>
        <dbReference type="ChEBI" id="CHEBI:173114"/>
        <dbReference type="EC" id="2.7.7.56"/>
    </reaction>
</comment>
<dbReference type="EMBL" id="JELX01001791">
    <property type="protein sequence ID" value="KYF57629.1"/>
    <property type="molecule type" value="Genomic_DNA"/>
</dbReference>
<accession>A0A150PPK6</accession>
<keyword evidence="6" id="KW-0808">Transferase</keyword>
<evidence type="ECO:0000259" key="9">
    <source>
        <dbReference type="Pfam" id="PF03725"/>
    </source>
</evidence>
<evidence type="ECO:0000256" key="4">
    <source>
        <dbReference type="ARBA" id="ARBA00022694"/>
    </source>
</evidence>
<feature type="binding site" evidence="6">
    <location>
        <begin position="126"/>
        <end position="128"/>
    </location>
    <ligand>
        <name>phosphate</name>
        <dbReference type="ChEBI" id="CHEBI:43474"/>
        <note>substrate</note>
    </ligand>
</feature>
<evidence type="ECO:0000256" key="1">
    <source>
        <dbReference type="ARBA" id="ARBA00006678"/>
    </source>
</evidence>
<gene>
    <name evidence="6 10" type="primary">rph</name>
    <name evidence="10" type="ORF">BE04_45825</name>
</gene>